<evidence type="ECO:0000256" key="1">
    <source>
        <dbReference type="ARBA" id="ARBA00009861"/>
    </source>
</evidence>
<reference evidence="4 5" key="1">
    <citation type="submission" date="2023-10" db="EMBL/GenBank/DDBJ databases">
        <title>Genome-Wide Identification Analysis in wild type Solanum Pinnatisectum Reveals Some Genes Defensing Phytophthora Infestans.</title>
        <authorList>
            <person name="Sun C."/>
        </authorList>
    </citation>
    <scope>NUCLEOTIDE SEQUENCE [LARGE SCALE GENOMIC DNA]</scope>
    <source>
        <strain evidence="4">LQN</strain>
        <tissue evidence="4">Leaf</tissue>
    </source>
</reference>
<evidence type="ECO:0000256" key="2">
    <source>
        <dbReference type="ARBA" id="ARBA00022679"/>
    </source>
</evidence>
<dbReference type="PANTHER" id="PTHR31623">
    <property type="entry name" value="F21J9.9"/>
    <property type="match status" value="1"/>
</dbReference>
<dbReference type="Pfam" id="PF02458">
    <property type="entry name" value="Transferase"/>
    <property type="match status" value="1"/>
</dbReference>
<dbReference type="EMBL" id="JAWPEI010000012">
    <property type="protein sequence ID" value="KAK4709509.1"/>
    <property type="molecule type" value="Genomic_DNA"/>
</dbReference>
<keyword evidence="3" id="KW-0012">Acyltransferase</keyword>
<comment type="similarity">
    <text evidence="1">Belongs to the plant acyltransferase family.</text>
</comment>
<dbReference type="AlphaFoldDB" id="A0AAV9K8D0"/>
<keyword evidence="5" id="KW-1185">Reference proteome</keyword>
<comment type="caution">
    <text evidence="4">The sequence shown here is derived from an EMBL/GenBank/DDBJ whole genome shotgun (WGS) entry which is preliminary data.</text>
</comment>
<evidence type="ECO:0000313" key="5">
    <source>
        <dbReference type="Proteomes" id="UP001311915"/>
    </source>
</evidence>
<keyword evidence="2" id="KW-0808">Transferase</keyword>
<evidence type="ECO:0008006" key="6">
    <source>
        <dbReference type="Google" id="ProtNLM"/>
    </source>
</evidence>
<dbReference type="InterPro" id="IPR023213">
    <property type="entry name" value="CAT-like_dom_sf"/>
</dbReference>
<dbReference type="GO" id="GO:0016746">
    <property type="term" value="F:acyltransferase activity"/>
    <property type="evidence" value="ECO:0007669"/>
    <property type="project" value="UniProtKB-KW"/>
</dbReference>
<dbReference type="Gene3D" id="3.30.559.10">
    <property type="entry name" value="Chloramphenicol acetyltransferase-like domain"/>
    <property type="match status" value="2"/>
</dbReference>
<dbReference type="PANTHER" id="PTHR31623:SF39">
    <property type="entry name" value="ACYLSUGAR ACYLTRANSFERASE 3-LIKE"/>
    <property type="match status" value="1"/>
</dbReference>
<accession>A0AAV9K8D0</accession>
<sequence length="468" mass="52595">MANFSRLISTVSKKIVKPFLPTPSTQRIHKLSLLDQCMGNFYMPIVLFYPKHQLQQGPKHLSKLLENSFSKAISYHQPWVGSLSDNATIHCDNTGAAFFEVEVNCHMDQVVHHPDLAFPPGLPWRNVPPAHDGGCLSVAQLSHFECGGIAVSVCMSHKVGDARSAFFFLKDWATLTRKYSNGELTCAPYYVQDSLMPSRPDGPLDFPVMVEPNTQDNIDFEKRFFLSESKIRNLKAFISSDKSSTVQNPTTTEVVSALFYKCAATAGANLSNTGNSSNDSSSQLVLVSDLRKTIPPSIQSTTTIGNILTAFSTPTYNLEDLRLPKLVSDIRKSKLELSNKDNFKDNTWISEMLEYTNKVNIEDAQSYLQKSSCHDVYRCSSICNMPYQDLDFGWGRPSRASMASAPFNNVLYLMNTHDQSKGIEVFINLNEQQMSIFEQDKNLLQFVTPLDDHHHVHDEEEKYCIGAY</sequence>
<evidence type="ECO:0000256" key="3">
    <source>
        <dbReference type="ARBA" id="ARBA00023315"/>
    </source>
</evidence>
<protein>
    <recommendedName>
        <fullName evidence="6">Acylsugar acyltransferase 3</fullName>
    </recommendedName>
</protein>
<evidence type="ECO:0000313" key="4">
    <source>
        <dbReference type="EMBL" id="KAK4709509.1"/>
    </source>
</evidence>
<organism evidence="4 5">
    <name type="scientific">Solanum pinnatisectum</name>
    <name type="common">tansyleaf nightshade</name>
    <dbReference type="NCBI Taxonomy" id="50273"/>
    <lineage>
        <taxon>Eukaryota</taxon>
        <taxon>Viridiplantae</taxon>
        <taxon>Streptophyta</taxon>
        <taxon>Embryophyta</taxon>
        <taxon>Tracheophyta</taxon>
        <taxon>Spermatophyta</taxon>
        <taxon>Magnoliopsida</taxon>
        <taxon>eudicotyledons</taxon>
        <taxon>Gunneridae</taxon>
        <taxon>Pentapetalae</taxon>
        <taxon>asterids</taxon>
        <taxon>lamiids</taxon>
        <taxon>Solanales</taxon>
        <taxon>Solanaceae</taxon>
        <taxon>Solanoideae</taxon>
        <taxon>Solaneae</taxon>
        <taxon>Solanum</taxon>
    </lineage>
</organism>
<gene>
    <name evidence="4" type="ORF">R3W88_030434</name>
</gene>
<proteinExistence type="inferred from homology"/>
<dbReference type="Proteomes" id="UP001311915">
    <property type="component" value="Unassembled WGS sequence"/>
</dbReference>
<name>A0AAV9K8D0_9SOLN</name>